<dbReference type="SUPFAM" id="SSF46626">
    <property type="entry name" value="Cytochrome c"/>
    <property type="match status" value="1"/>
</dbReference>
<protein>
    <submittedName>
        <fullName evidence="9">Cytochrome c family protein</fullName>
    </submittedName>
</protein>
<organism evidence="9 10">
    <name type="scientific">Dechloromonas hankyongensis</name>
    <dbReference type="NCBI Taxonomy" id="2908002"/>
    <lineage>
        <taxon>Bacteria</taxon>
        <taxon>Pseudomonadati</taxon>
        <taxon>Pseudomonadota</taxon>
        <taxon>Betaproteobacteria</taxon>
        <taxon>Rhodocyclales</taxon>
        <taxon>Azonexaceae</taxon>
        <taxon>Dechloromonas</taxon>
    </lineage>
</organism>
<keyword evidence="7" id="KW-0732">Signal</keyword>
<accession>A0ABS9K119</accession>
<evidence type="ECO:0000256" key="6">
    <source>
        <dbReference type="PROSITE-ProRule" id="PRU00433"/>
    </source>
</evidence>
<dbReference type="Proteomes" id="UP001165384">
    <property type="component" value="Unassembled WGS sequence"/>
</dbReference>
<evidence type="ECO:0000256" key="4">
    <source>
        <dbReference type="ARBA" id="ARBA00022982"/>
    </source>
</evidence>
<feature type="signal peptide" evidence="7">
    <location>
        <begin position="1"/>
        <end position="22"/>
    </location>
</feature>
<name>A0ABS9K119_9RHOO</name>
<keyword evidence="4" id="KW-0249">Electron transport</keyword>
<comment type="caution">
    <text evidence="9">The sequence shown here is derived from an EMBL/GenBank/DDBJ whole genome shotgun (WGS) entry which is preliminary data.</text>
</comment>
<dbReference type="PROSITE" id="PS51007">
    <property type="entry name" value="CYTC"/>
    <property type="match status" value="1"/>
</dbReference>
<keyword evidence="10" id="KW-1185">Reference proteome</keyword>
<evidence type="ECO:0000256" key="1">
    <source>
        <dbReference type="ARBA" id="ARBA00022448"/>
    </source>
</evidence>
<evidence type="ECO:0000256" key="7">
    <source>
        <dbReference type="SAM" id="SignalP"/>
    </source>
</evidence>
<sequence length="140" mass="14811">MGTIRSLGWLLLGATLAGSAAADTSAAAYARGALVYERCAACHALDTDRTGPRHCGLFGRRAGSVPGFAYSPAMRRAGWVWNEKTLDRFLRSPLTVVPGTSMGYDGVKDDGERRDLIVFLREAGGAARCQNLPAGAGRLP</sequence>
<evidence type="ECO:0000256" key="2">
    <source>
        <dbReference type="ARBA" id="ARBA00022617"/>
    </source>
</evidence>
<gene>
    <name evidence="9" type="ORF">LZ012_07590</name>
</gene>
<evidence type="ECO:0000313" key="9">
    <source>
        <dbReference type="EMBL" id="MCG2576854.1"/>
    </source>
</evidence>
<dbReference type="PRINTS" id="PR00604">
    <property type="entry name" value="CYTCHRMECIAB"/>
</dbReference>
<dbReference type="InterPro" id="IPR002327">
    <property type="entry name" value="Cyt_c_1A/1B"/>
</dbReference>
<dbReference type="EMBL" id="JAKLTN010000001">
    <property type="protein sequence ID" value="MCG2576854.1"/>
    <property type="molecule type" value="Genomic_DNA"/>
</dbReference>
<keyword evidence="1" id="KW-0813">Transport</keyword>
<keyword evidence="2 6" id="KW-0349">Heme</keyword>
<dbReference type="InterPro" id="IPR009056">
    <property type="entry name" value="Cyt_c-like_dom"/>
</dbReference>
<evidence type="ECO:0000259" key="8">
    <source>
        <dbReference type="PROSITE" id="PS51007"/>
    </source>
</evidence>
<dbReference type="PANTHER" id="PTHR11961">
    <property type="entry name" value="CYTOCHROME C"/>
    <property type="match status" value="1"/>
</dbReference>
<dbReference type="Gene3D" id="1.10.760.10">
    <property type="entry name" value="Cytochrome c-like domain"/>
    <property type="match status" value="1"/>
</dbReference>
<keyword evidence="3 6" id="KW-0479">Metal-binding</keyword>
<feature type="chain" id="PRO_5045445437" evidence="7">
    <location>
        <begin position="23"/>
        <end position="140"/>
    </location>
</feature>
<keyword evidence="5 6" id="KW-0408">Iron</keyword>
<evidence type="ECO:0000256" key="5">
    <source>
        <dbReference type="ARBA" id="ARBA00023004"/>
    </source>
</evidence>
<feature type="domain" description="Cytochrome c" evidence="8">
    <location>
        <begin position="27"/>
        <end position="124"/>
    </location>
</feature>
<evidence type="ECO:0000256" key="3">
    <source>
        <dbReference type="ARBA" id="ARBA00022723"/>
    </source>
</evidence>
<dbReference type="InterPro" id="IPR036909">
    <property type="entry name" value="Cyt_c-like_dom_sf"/>
</dbReference>
<evidence type="ECO:0000313" key="10">
    <source>
        <dbReference type="Proteomes" id="UP001165384"/>
    </source>
</evidence>
<proteinExistence type="predicted"/>
<dbReference type="RefSeq" id="WP_275709214.1">
    <property type="nucleotide sequence ID" value="NZ_JAKLTN010000001.1"/>
</dbReference>
<reference evidence="9" key="1">
    <citation type="submission" date="2022-01" db="EMBL/GenBank/DDBJ databases">
        <authorList>
            <person name="Jo J.-H."/>
            <person name="Im W.-T."/>
        </authorList>
    </citation>
    <scope>NUCLEOTIDE SEQUENCE</scope>
    <source>
        <strain evidence="9">XY25</strain>
    </source>
</reference>